<organism evidence="1 2">
    <name type="scientific">Heterobasidion irregulare (strain TC 32-1)</name>
    <dbReference type="NCBI Taxonomy" id="747525"/>
    <lineage>
        <taxon>Eukaryota</taxon>
        <taxon>Fungi</taxon>
        <taxon>Dikarya</taxon>
        <taxon>Basidiomycota</taxon>
        <taxon>Agaricomycotina</taxon>
        <taxon>Agaricomycetes</taxon>
        <taxon>Russulales</taxon>
        <taxon>Bondarzewiaceae</taxon>
        <taxon>Heterobasidion</taxon>
        <taxon>Heterobasidion annosum species complex</taxon>
    </lineage>
</organism>
<dbReference type="SUPFAM" id="SSF53474">
    <property type="entry name" value="alpha/beta-Hydrolases"/>
    <property type="match status" value="1"/>
</dbReference>
<dbReference type="eggNOG" id="ENOG502SG7S">
    <property type="taxonomic scope" value="Eukaryota"/>
</dbReference>
<accession>W4KMA7</accession>
<name>W4KMA7_HETIT</name>
<evidence type="ECO:0000313" key="2">
    <source>
        <dbReference type="Proteomes" id="UP000030671"/>
    </source>
</evidence>
<keyword evidence="2" id="KW-1185">Reference proteome</keyword>
<dbReference type="KEGG" id="hir:HETIRDRAFT_310651"/>
<dbReference type="Proteomes" id="UP000030671">
    <property type="component" value="Unassembled WGS sequence"/>
</dbReference>
<proteinExistence type="predicted"/>
<dbReference type="OrthoDB" id="3365310at2759"/>
<dbReference type="HOGENOM" id="CLU_078271_0_0_1"/>
<dbReference type="AlphaFoldDB" id="W4KMA7"/>
<dbReference type="GeneID" id="20669794"/>
<dbReference type="InterPro" id="IPR029058">
    <property type="entry name" value="AB_hydrolase_fold"/>
</dbReference>
<dbReference type="Gene3D" id="3.40.50.1820">
    <property type="entry name" value="alpha/beta hydrolase"/>
    <property type="match status" value="1"/>
</dbReference>
<protein>
    <submittedName>
        <fullName evidence="1">Uncharacterized protein</fullName>
    </submittedName>
</protein>
<dbReference type="RefSeq" id="XP_009542957.1">
    <property type="nucleotide sequence ID" value="XM_009544662.1"/>
</dbReference>
<reference evidence="1 2" key="1">
    <citation type="journal article" date="2012" name="New Phytol.">
        <title>Insight into trade-off between wood decay and parasitism from the genome of a fungal forest pathogen.</title>
        <authorList>
            <person name="Olson A."/>
            <person name="Aerts A."/>
            <person name="Asiegbu F."/>
            <person name="Belbahri L."/>
            <person name="Bouzid O."/>
            <person name="Broberg A."/>
            <person name="Canback B."/>
            <person name="Coutinho P.M."/>
            <person name="Cullen D."/>
            <person name="Dalman K."/>
            <person name="Deflorio G."/>
            <person name="van Diepen L.T."/>
            <person name="Dunand C."/>
            <person name="Duplessis S."/>
            <person name="Durling M."/>
            <person name="Gonthier P."/>
            <person name="Grimwood J."/>
            <person name="Fossdal C.G."/>
            <person name="Hansson D."/>
            <person name="Henrissat B."/>
            <person name="Hietala A."/>
            <person name="Himmelstrand K."/>
            <person name="Hoffmeister D."/>
            <person name="Hogberg N."/>
            <person name="James T.Y."/>
            <person name="Karlsson M."/>
            <person name="Kohler A."/>
            <person name="Kues U."/>
            <person name="Lee Y.H."/>
            <person name="Lin Y.C."/>
            <person name="Lind M."/>
            <person name="Lindquist E."/>
            <person name="Lombard V."/>
            <person name="Lucas S."/>
            <person name="Lunden K."/>
            <person name="Morin E."/>
            <person name="Murat C."/>
            <person name="Park J."/>
            <person name="Raffaello T."/>
            <person name="Rouze P."/>
            <person name="Salamov A."/>
            <person name="Schmutz J."/>
            <person name="Solheim H."/>
            <person name="Stahlberg J."/>
            <person name="Velez H."/>
            <person name="de Vries R.P."/>
            <person name="Wiebenga A."/>
            <person name="Woodward S."/>
            <person name="Yakovlev I."/>
            <person name="Garbelotto M."/>
            <person name="Martin F."/>
            <person name="Grigoriev I.V."/>
            <person name="Stenlid J."/>
        </authorList>
    </citation>
    <scope>NUCLEOTIDE SEQUENCE [LARGE SCALE GENOMIC DNA]</scope>
    <source>
        <strain evidence="1 2">TC 32-1</strain>
    </source>
</reference>
<sequence>MSLFSSFTTKYRFHLASSSTVSAAGLLYALSQGTRRQSTSAGSSKFILREPPRTAPRQVPTPLAFVSASTWDKESDRGMTALSSMFAEKGFMCMEIDLSSPRQDGTQRSSTELMAHFEKELASHLRFGTVAPGPFPPIIFSRSHGALITQTYISSHPASGLILMSPPPSNASAEGSLLPTPLKEFDYEVKFPVAVVGTKGELERIKTVGRLGSDAVDIIEVESLDGQEAFVKIDTLLDDWGV</sequence>
<dbReference type="EMBL" id="KI925455">
    <property type="protein sequence ID" value="ETW86196.1"/>
    <property type="molecule type" value="Genomic_DNA"/>
</dbReference>
<gene>
    <name evidence="1" type="ORF">HETIRDRAFT_310651</name>
</gene>
<dbReference type="InParanoid" id="W4KMA7"/>
<evidence type="ECO:0000313" key="1">
    <source>
        <dbReference type="EMBL" id="ETW86196.1"/>
    </source>
</evidence>